<dbReference type="InterPro" id="IPR008979">
    <property type="entry name" value="Galactose-bd-like_sf"/>
</dbReference>
<dbReference type="InterPro" id="IPR013728">
    <property type="entry name" value="BT_3987-like_N"/>
</dbReference>
<proteinExistence type="predicted"/>
<dbReference type="Proteomes" id="UP000220133">
    <property type="component" value="Chromosome"/>
</dbReference>
<protein>
    <submittedName>
        <fullName evidence="2">Sialidase</fullName>
    </submittedName>
</protein>
<dbReference type="OrthoDB" id="3965347at2"/>
<name>A0A291QSV8_9BACT</name>
<sequence>MTETMKKFIYILGIAAFSTGLSSCDKRADDVIDEIPDTYTMLYMPQAIDLPNEYTFNRSAAGDSIFYGAYLGGPRSFDTNIEVQFEIDQAKVAEYNKMNFTSYPVLPADSYEFTETSTVIPKGSQHSSTLKMKILSANLDGVGKFLLPITMKTSSQVNVNPSLETTYFLVDAQYLSNPFPVMDRAAWEIVDFSSEEATGEGANNGHAIHAFDDDPATFWTTQWKGAKPGPPHHITINMNADEKVHGFKFIGRIDNKTGEVRTTGNPRDIIVETSMDGSTWNYSEAFHLDNVLENTIYLSYAQDATYYRITINSSQSDNYLTHIAELYAF</sequence>
<dbReference type="Pfam" id="PF00754">
    <property type="entry name" value="F5_F8_type_C"/>
    <property type="match status" value="1"/>
</dbReference>
<gene>
    <name evidence="2" type="ORF">COR50_07165</name>
</gene>
<dbReference type="KEGG" id="cbae:COR50_07165"/>
<evidence type="ECO:0000313" key="2">
    <source>
        <dbReference type="EMBL" id="ATL46981.1"/>
    </source>
</evidence>
<evidence type="ECO:0000313" key="3">
    <source>
        <dbReference type="Proteomes" id="UP000220133"/>
    </source>
</evidence>
<organism evidence="2 3">
    <name type="scientific">Chitinophaga caeni</name>
    <dbReference type="NCBI Taxonomy" id="2029983"/>
    <lineage>
        <taxon>Bacteria</taxon>
        <taxon>Pseudomonadati</taxon>
        <taxon>Bacteroidota</taxon>
        <taxon>Chitinophagia</taxon>
        <taxon>Chitinophagales</taxon>
        <taxon>Chitinophagaceae</taxon>
        <taxon>Chitinophaga</taxon>
    </lineage>
</organism>
<dbReference type="PROSITE" id="PS50022">
    <property type="entry name" value="FA58C_3"/>
    <property type="match status" value="1"/>
</dbReference>
<accession>A0A291QSV8</accession>
<reference evidence="2 3" key="1">
    <citation type="submission" date="2017-10" db="EMBL/GenBank/DDBJ databases">
        <title>Paenichitinophaga pekingensis gen. nov., sp. nov., isolated from activated sludge.</title>
        <authorList>
            <person name="Jin D."/>
            <person name="Kong X."/>
            <person name="Deng Y."/>
            <person name="Bai Z."/>
        </authorList>
    </citation>
    <scope>NUCLEOTIDE SEQUENCE [LARGE SCALE GENOMIC DNA]</scope>
    <source>
        <strain evidence="2 3">13</strain>
    </source>
</reference>
<dbReference type="InterPro" id="IPR000421">
    <property type="entry name" value="FA58C"/>
</dbReference>
<dbReference type="SUPFAM" id="SSF49785">
    <property type="entry name" value="Galactose-binding domain-like"/>
    <property type="match status" value="1"/>
</dbReference>
<dbReference type="Gene3D" id="2.60.120.260">
    <property type="entry name" value="Galactose-binding domain-like"/>
    <property type="match status" value="1"/>
</dbReference>
<dbReference type="EMBL" id="CP023777">
    <property type="protein sequence ID" value="ATL46981.1"/>
    <property type="molecule type" value="Genomic_DNA"/>
</dbReference>
<keyword evidence="3" id="KW-1185">Reference proteome</keyword>
<dbReference type="PROSITE" id="PS51257">
    <property type="entry name" value="PROKAR_LIPOPROTEIN"/>
    <property type="match status" value="1"/>
</dbReference>
<dbReference type="AlphaFoldDB" id="A0A291QSV8"/>
<feature type="domain" description="F5/8 type C" evidence="1">
    <location>
        <begin position="174"/>
        <end position="329"/>
    </location>
</feature>
<dbReference type="Gene3D" id="2.60.40.1740">
    <property type="entry name" value="hypothetical protein (bacova_03559)"/>
    <property type="match status" value="1"/>
</dbReference>
<evidence type="ECO:0000259" key="1">
    <source>
        <dbReference type="PROSITE" id="PS50022"/>
    </source>
</evidence>
<dbReference type="Pfam" id="PF08522">
    <property type="entry name" value="BT_3987-like_N"/>
    <property type="match status" value="1"/>
</dbReference>